<name>A0A2N9VXI8_9HYPH</name>
<evidence type="ECO:0000313" key="3">
    <source>
        <dbReference type="Proteomes" id="UP000232163"/>
    </source>
</evidence>
<organism evidence="2 3">
    <name type="scientific">Phyllobacterium zundukense</name>
    <dbReference type="NCBI Taxonomy" id="1867719"/>
    <lineage>
        <taxon>Bacteria</taxon>
        <taxon>Pseudomonadati</taxon>
        <taxon>Pseudomonadota</taxon>
        <taxon>Alphaproteobacteria</taxon>
        <taxon>Hyphomicrobiales</taxon>
        <taxon>Phyllobacteriaceae</taxon>
        <taxon>Phyllobacterium</taxon>
    </lineage>
</organism>
<dbReference type="EMBL" id="MZMT01000033">
    <property type="protein sequence ID" value="PIO44206.1"/>
    <property type="molecule type" value="Genomic_DNA"/>
</dbReference>
<keyword evidence="1" id="KW-0812">Transmembrane</keyword>
<dbReference type="Proteomes" id="UP000232163">
    <property type="component" value="Unassembled WGS sequence"/>
</dbReference>
<reference evidence="3" key="1">
    <citation type="journal article" date="2017" name="Int J Environ Stud">
        <title>Does the Miocene-Pliocene relict legume Oxytropis triphylla form nitrogen-fixing nodules with a combination of bacterial strains?</title>
        <authorList>
            <person name="Safronova V."/>
            <person name="Belimov A."/>
            <person name="Sazanova A."/>
            <person name="Kuznetsova I."/>
            <person name="Popova J."/>
            <person name="Andronov E."/>
            <person name="Verkhozina A."/>
            <person name="Tikhonovich I."/>
        </authorList>
    </citation>
    <scope>NUCLEOTIDE SEQUENCE [LARGE SCALE GENOMIC DNA]</scope>
    <source>
        <strain evidence="3">Tri-38</strain>
    </source>
</reference>
<protein>
    <submittedName>
        <fullName evidence="2">Uncharacterized protein</fullName>
    </submittedName>
</protein>
<comment type="caution">
    <text evidence="2">The sequence shown here is derived from an EMBL/GenBank/DDBJ whole genome shotgun (WGS) entry which is preliminary data.</text>
</comment>
<keyword evidence="1" id="KW-1133">Transmembrane helix</keyword>
<accession>A0A2N9VXI8</accession>
<proteinExistence type="predicted"/>
<sequence length="61" mass="6987">MERSMRHGHLQFNIQSRAGKLARGAARRMRASDIILGMALTMLLVWLAAYALIHMYNWSLS</sequence>
<gene>
    <name evidence="2" type="ORF">B5P45_13045</name>
</gene>
<dbReference type="AlphaFoldDB" id="A0A2N9VXI8"/>
<keyword evidence="3" id="KW-1185">Reference proteome</keyword>
<keyword evidence="1" id="KW-0472">Membrane</keyword>
<feature type="transmembrane region" description="Helical" evidence="1">
    <location>
        <begin position="34"/>
        <end position="53"/>
    </location>
</feature>
<evidence type="ECO:0000313" key="2">
    <source>
        <dbReference type="EMBL" id="PIO44206.1"/>
    </source>
</evidence>
<evidence type="ECO:0000256" key="1">
    <source>
        <dbReference type="SAM" id="Phobius"/>
    </source>
</evidence>
<dbReference type="KEGG" id="pht:BLM14_27950"/>